<evidence type="ECO:0000259" key="1">
    <source>
        <dbReference type="Pfam" id="PF08241"/>
    </source>
</evidence>
<organism evidence="2 3">
    <name type="scientific">Streptomyces subrutilus</name>
    <dbReference type="NCBI Taxonomy" id="36818"/>
    <lineage>
        <taxon>Bacteria</taxon>
        <taxon>Bacillati</taxon>
        <taxon>Actinomycetota</taxon>
        <taxon>Actinomycetes</taxon>
        <taxon>Kitasatosporales</taxon>
        <taxon>Streptomycetaceae</taxon>
        <taxon>Streptomyces</taxon>
    </lineage>
</organism>
<dbReference type="EMBL" id="MEHK01000001">
    <property type="protein sequence ID" value="OEJ30414.1"/>
    <property type="molecule type" value="Genomic_DNA"/>
</dbReference>
<dbReference type="Proteomes" id="UP000095705">
    <property type="component" value="Unassembled WGS sequence"/>
</dbReference>
<dbReference type="GO" id="GO:0008757">
    <property type="term" value="F:S-adenosylmethionine-dependent methyltransferase activity"/>
    <property type="evidence" value="ECO:0007669"/>
    <property type="project" value="InterPro"/>
</dbReference>
<evidence type="ECO:0000313" key="3">
    <source>
        <dbReference type="Proteomes" id="UP000095705"/>
    </source>
</evidence>
<dbReference type="Gene3D" id="3.40.50.150">
    <property type="entry name" value="Vaccinia Virus protein VP39"/>
    <property type="match status" value="1"/>
</dbReference>
<keyword evidence="3" id="KW-1185">Reference proteome</keyword>
<dbReference type="PANTHER" id="PTHR43591">
    <property type="entry name" value="METHYLTRANSFERASE"/>
    <property type="match status" value="1"/>
</dbReference>
<dbReference type="InterPro" id="IPR013216">
    <property type="entry name" value="Methyltransf_11"/>
</dbReference>
<comment type="caution">
    <text evidence="2">The sequence shown here is derived from an EMBL/GenBank/DDBJ whole genome shotgun (WGS) entry which is preliminary data.</text>
</comment>
<protein>
    <recommendedName>
        <fullName evidence="1">Methyltransferase type 11 domain-containing protein</fullName>
    </recommendedName>
</protein>
<sequence length="275" mass="29810">MSNENAAPDGLKAKHRAMWALGDYPSVATHVIHGLGGELVRACGVRQGDRVLDVAAGSGNAAIPAALTGADVVASDLTPELLEVGRHLAETRGVRLDWREADAEALPFADGEFDTVMSCVGVMFAPHHQQAADELVRVCRPGGTIGLINWTPEGFIGQMFAAMRPYAPPPPPGAQPPPLWGDPEHVRALLGDRVGDVDARRQRLRVDRFARPEEFREFFKACYGPTIVTYRFITEDPERVAALDAALDDLASRHLADGGMDWEYLLITARRAAAE</sequence>
<dbReference type="AlphaFoldDB" id="A0A1E5PLL5"/>
<name>A0A1E5PLL5_9ACTN</name>
<dbReference type="InterPro" id="IPR029063">
    <property type="entry name" value="SAM-dependent_MTases_sf"/>
</dbReference>
<dbReference type="STRING" id="36818.BGK67_02745"/>
<dbReference type="Pfam" id="PF08241">
    <property type="entry name" value="Methyltransf_11"/>
    <property type="match status" value="1"/>
</dbReference>
<gene>
    <name evidence="2" type="ORF">BGK67_02745</name>
</gene>
<feature type="domain" description="Methyltransferase type 11" evidence="1">
    <location>
        <begin position="52"/>
        <end position="145"/>
    </location>
</feature>
<evidence type="ECO:0000313" key="2">
    <source>
        <dbReference type="EMBL" id="OEJ30414.1"/>
    </source>
</evidence>
<dbReference type="PANTHER" id="PTHR43591:SF24">
    <property type="entry name" value="2-METHOXY-6-POLYPRENYL-1,4-BENZOQUINOL METHYLASE, MITOCHONDRIAL"/>
    <property type="match status" value="1"/>
</dbReference>
<dbReference type="RefSeq" id="WP_069918559.1">
    <property type="nucleotide sequence ID" value="NZ_MEHK01000001.1"/>
</dbReference>
<dbReference type="OrthoDB" id="9795634at2"/>
<reference evidence="2 3" key="1">
    <citation type="submission" date="2016-08" db="EMBL/GenBank/DDBJ databases">
        <title>The complete genome of Streptomyces subrutilus 10-1-1.</title>
        <authorList>
            <person name="Chen X."/>
        </authorList>
    </citation>
    <scope>NUCLEOTIDE SEQUENCE [LARGE SCALE GENOMIC DNA]</scope>
    <source>
        <strain evidence="2 3">10-1-1</strain>
    </source>
</reference>
<accession>A0A1E5PLL5</accession>
<dbReference type="SUPFAM" id="SSF53335">
    <property type="entry name" value="S-adenosyl-L-methionine-dependent methyltransferases"/>
    <property type="match status" value="1"/>
</dbReference>
<dbReference type="CDD" id="cd02440">
    <property type="entry name" value="AdoMet_MTases"/>
    <property type="match status" value="1"/>
</dbReference>
<proteinExistence type="predicted"/>